<feature type="chain" id="PRO_5003004196" evidence="1">
    <location>
        <begin position="26"/>
        <end position="112"/>
    </location>
</feature>
<evidence type="ECO:0000313" key="2">
    <source>
        <dbReference type="EMBL" id="ACX53961.1"/>
    </source>
</evidence>
<keyword evidence="1" id="KW-0732">Signal</keyword>
<reference evidence="2" key="1">
    <citation type="journal article" date="2010" name="BMC Genomics">
        <title>An insight into the sialotranscriptome of the brown dog tick, Rhipicephalus sanguineus.</title>
        <authorList>
            <person name="Anatriello E."/>
            <person name="Ribeiro J.M."/>
            <person name="de Miranda-Santos I.K."/>
            <person name="Brandao L.G."/>
            <person name="Anderson J.M."/>
            <person name="Valenzuela J.G."/>
            <person name="Maruyama S.R."/>
            <person name="Silva J.S."/>
            <person name="Ferreira B.R."/>
        </authorList>
    </citation>
    <scope>NUCLEOTIDE SEQUENCE</scope>
    <source>
        <tissue evidence="2">Salivary glands</tissue>
    </source>
</reference>
<feature type="signal peptide" evidence="1">
    <location>
        <begin position="1"/>
        <end position="25"/>
    </location>
</feature>
<protein>
    <submittedName>
        <fullName evidence="2">Putative 9.4 kDa secreted protein</fullName>
    </submittedName>
</protein>
<reference evidence="2" key="2">
    <citation type="journal article" date="2013" name="Ticks Tick Borne Dis.">
        <title>Proteome of Rhipicephalus sanguineus tick saliva induced by the secretagogues pilocarpine and dopamine.</title>
        <authorList>
            <person name="Oliveira C.J."/>
            <person name="Anatriello E."/>
            <person name="de Miranda-Santos I.K."/>
            <person name="Francischetti I.M."/>
            <person name="Sa-Nunes A."/>
            <person name="Ferreira B.R."/>
            <person name="Ribeiro J.M."/>
        </authorList>
    </citation>
    <scope>NUCLEOTIDE SEQUENCE</scope>
    <source>
        <tissue evidence="2">Salivary glands</tissue>
    </source>
</reference>
<name>C9W1L4_RHISA</name>
<organism evidence="2">
    <name type="scientific">Rhipicephalus sanguineus</name>
    <name type="common">Brown dog tick</name>
    <name type="synonym">Ixodes sanguineus</name>
    <dbReference type="NCBI Taxonomy" id="34632"/>
    <lineage>
        <taxon>Eukaryota</taxon>
        <taxon>Metazoa</taxon>
        <taxon>Ecdysozoa</taxon>
        <taxon>Arthropoda</taxon>
        <taxon>Chelicerata</taxon>
        <taxon>Arachnida</taxon>
        <taxon>Acari</taxon>
        <taxon>Parasitiformes</taxon>
        <taxon>Ixodida</taxon>
        <taxon>Ixodoidea</taxon>
        <taxon>Ixodidae</taxon>
        <taxon>Rhipicephalinae</taxon>
        <taxon>Rhipicephalus</taxon>
        <taxon>Rhipicephalus</taxon>
    </lineage>
</organism>
<dbReference type="AlphaFoldDB" id="C9W1L4"/>
<accession>C9W1L4</accession>
<sequence length="112" mass="12797">MMSRWGKLSLCLLLLIANLMRQARTYYVSSEKDGRGSSSPKKVTCEHNGTIFEAGYYGVQKDPCEFWWCLSNGTMDVTKCRVELPRHSGYGGCWDVSIGGYFPRCCRYERVC</sequence>
<dbReference type="EMBL" id="EZ406165">
    <property type="protein sequence ID" value="ACX53961.1"/>
    <property type="molecule type" value="mRNA"/>
</dbReference>
<proteinExistence type="evidence at transcript level"/>
<evidence type="ECO:0000256" key="1">
    <source>
        <dbReference type="SAM" id="SignalP"/>
    </source>
</evidence>